<dbReference type="Proteomes" id="UP001304895">
    <property type="component" value="Unassembled WGS sequence"/>
</dbReference>
<proteinExistence type="predicted"/>
<sequence>MALGRCCTVVQVMLRNMNYATYALWYTYNANIITCTYLYRCGRVSATKDASISLSNFQQPPPLHFTLPPLDPLFSIPSSRRKLPGVKLEAVQDMRPSSRPRTRIRVARANQPPFSGLDVNKYNLLPKMCGRSRLPIDPWNVSIRAWFKSVLSAIVMALPLRGGVWIHVGLHRRTGHSRIGMGSWPCLAQVGTQGRGAMDGWRDLSNGAPNKLARSDQGVSVKYRAKN</sequence>
<reference evidence="1" key="1">
    <citation type="journal article" date="2023" name="Mol. Phylogenet. Evol.">
        <title>Genome-scale phylogeny and comparative genomics of the fungal order Sordariales.</title>
        <authorList>
            <person name="Hensen N."/>
            <person name="Bonometti L."/>
            <person name="Westerberg I."/>
            <person name="Brannstrom I.O."/>
            <person name="Guillou S."/>
            <person name="Cros-Aarteil S."/>
            <person name="Calhoun S."/>
            <person name="Haridas S."/>
            <person name="Kuo A."/>
            <person name="Mondo S."/>
            <person name="Pangilinan J."/>
            <person name="Riley R."/>
            <person name="LaButti K."/>
            <person name="Andreopoulos B."/>
            <person name="Lipzen A."/>
            <person name="Chen C."/>
            <person name="Yan M."/>
            <person name="Daum C."/>
            <person name="Ng V."/>
            <person name="Clum A."/>
            <person name="Steindorff A."/>
            <person name="Ohm R.A."/>
            <person name="Martin F."/>
            <person name="Silar P."/>
            <person name="Natvig D.O."/>
            <person name="Lalanne C."/>
            <person name="Gautier V."/>
            <person name="Ament-Velasquez S.L."/>
            <person name="Kruys A."/>
            <person name="Hutchinson M.I."/>
            <person name="Powell A.J."/>
            <person name="Barry K."/>
            <person name="Miller A.N."/>
            <person name="Grigoriev I.V."/>
            <person name="Debuchy R."/>
            <person name="Gladieux P."/>
            <person name="Hiltunen Thoren M."/>
            <person name="Johannesson H."/>
        </authorList>
    </citation>
    <scope>NUCLEOTIDE SEQUENCE</scope>
    <source>
        <strain evidence="1">CBS 123565</strain>
    </source>
</reference>
<dbReference type="AlphaFoldDB" id="A0AAN6UP36"/>
<accession>A0AAN6UP36</accession>
<keyword evidence="2" id="KW-1185">Reference proteome</keyword>
<organism evidence="1 2">
    <name type="scientific">Trichocladium antarcticum</name>
    <dbReference type="NCBI Taxonomy" id="1450529"/>
    <lineage>
        <taxon>Eukaryota</taxon>
        <taxon>Fungi</taxon>
        <taxon>Dikarya</taxon>
        <taxon>Ascomycota</taxon>
        <taxon>Pezizomycotina</taxon>
        <taxon>Sordariomycetes</taxon>
        <taxon>Sordariomycetidae</taxon>
        <taxon>Sordariales</taxon>
        <taxon>Chaetomiaceae</taxon>
        <taxon>Trichocladium</taxon>
    </lineage>
</organism>
<protein>
    <submittedName>
        <fullName evidence="1">Uncharacterized protein</fullName>
    </submittedName>
</protein>
<name>A0AAN6UP36_9PEZI</name>
<reference evidence="1" key="2">
    <citation type="submission" date="2023-05" db="EMBL/GenBank/DDBJ databases">
        <authorList>
            <consortium name="Lawrence Berkeley National Laboratory"/>
            <person name="Steindorff A."/>
            <person name="Hensen N."/>
            <person name="Bonometti L."/>
            <person name="Westerberg I."/>
            <person name="Brannstrom I.O."/>
            <person name="Guillou S."/>
            <person name="Cros-Aarteil S."/>
            <person name="Calhoun S."/>
            <person name="Haridas S."/>
            <person name="Kuo A."/>
            <person name="Mondo S."/>
            <person name="Pangilinan J."/>
            <person name="Riley R."/>
            <person name="Labutti K."/>
            <person name="Andreopoulos B."/>
            <person name="Lipzen A."/>
            <person name="Chen C."/>
            <person name="Yanf M."/>
            <person name="Daum C."/>
            <person name="Ng V."/>
            <person name="Clum A."/>
            <person name="Ohm R."/>
            <person name="Martin F."/>
            <person name="Silar P."/>
            <person name="Natvig D."/>
            <person name="Lalanne C."/>
            <person name="Gautier V."/>
            <person name="Ament-Velasquez S.L."/>
            <person name="Kruys A."/>
            <person name="Hutchinson M.I."/>
            <person name="Powell A.J."/>
            <person name="Barry K."/>
            <person name="Miller A.N."/>
            <person name="Grigoriev I.V."/>
            <person name="Debuchy R."/>
            <person name="Gladieux P."/>
            <person name="Thoren M.H."/>
            <person name="Johannesson H."/>
        </authorList>
    </citation>
    <scope>NUCLEOTIDE SEQUENCE</scope>
    <source>
        <strain evidence="1">CBS 123565</strain>
    </source>
</reference>
<comment type="caution">
    <text evidence="1">The sequence shown here is derived from an EMBL/GenBank/DDBJ whole genome shotgun (WGS) entry which is preliminary data.</text>
</comment>
<dbReference type="EMBL" id="MU853404">
    <property type="protein sequence ID" value="KAK4136285.1"/>
    <property type="molecule type" value="Genomic_DNA"/>
</dbReference>
<evidence type="ECO:0000313" key="2">
    <source>
        <dbReference type="Proteomes" id="UP001304895"/>
    </source>
</evidence>
<evidence type="ECO:0000313" key="1">
    <source>
        <dbReference type="EMBL" id="KAK4136285.1"/>
    </source>
</evidence>
<gene>
    <name evidence="1" type="ORF">BT67DRAFT_237836</name>
</gene>